<comment type="subcellular location">
    <subcellularLocation>
        <location evidence="1">Virion</location>
    </subcellularLocation>
</comment>
<dbReference type="Gene3D" id="3.30.2400.10">
    <property type="entry name" value="Major capsid protein gp5"/>
    <property type="match status" value="1"/>
</dbReference>
<organism evidence="3 4">
    <name type="scientific">Ancylobacter radicis</name>
    <dbReference type="NCBI Taxonomy" id="2836179"/>
    <lineage>
        <taxon>Bacteria</taxon>
        <taxon>Pseudomonadati</taxon>
        <taxon>Pseudomonadota</taxon>
        <taxon>Alphaproteobacteria</taxon>
        <taxon>Hyphomicrobiales</taxon>
        <taxon>Xanthobacteraceae</taxon>
        <taxon>Ancylobacter</taxon>
    </lineage>
</organism>
<evidence type="ECO:0000259" key="2">
    <source>
        <dbReference type="Pfam" id="PF05065"/>
    </source>
</evidence>
<feature type="domain" description="Phage capsid-like C-terminal" evidence="2">
    <location>
        <begin position="150"/>
        <end position="436"/>
    </location>
</feature>
<evidence type="ECO:0000256" key="1">
    <source>
        <dbReference type="ARBA" id="ARBA00004328"/>
    </source>
</evidence>
<dbReference type="InterPro" id="IPR054612">
    <property type="entry name" value="Phage_capsid-like_C"/>
</dbReference>
<comment type="caution">
    <text evidence="3">The sequence shown here is derived from an EMBL/GenBank/DDBJ whole genome shotgun (WGS) entry which is preliminary data.</text>
</comment>
<proteinExistence type="predicted"/>
<dbReference type="InterPro" id="IPR024455">
    <property type="entry name" value="Phage_capsid"/>
</dbReference>
<sequence>MSALATAAMAPAVGPSPSNLRLHLGEIFPASPLASGAMPPARGIMSVKAGPLSDDPATVFNELRQTFASFQSKESKRIDNIIAGVDDINAAMASLRLSGGGSGGPAQTPPHDDVNAALRAFIGAGEAGPLAELSSRGVQASMGSQSNPDGGYTVTPYFSDAITRRIFDVSPLRRLARVVPVGTGTFTELVDADQAQAEWVGEEEARPETSSPKLGLLEIPARELYAAPKVTQTILDDANIDIATWLVAKVGDRLGQKEGEAFVAGDGVKRPRGFLTYTKSIAADDSRAWGSLQYVPSGHASAFASTAPADCLIDLVYTLKATFRPGAVWLMNRKTAGSVRKMKDGEGNYLWQNATQAGQPALLLGHPVELDEEMPDIGAGAFPIAFGDFRRGYTIVDRHATRLLRDPYSAKPHVIFYCYRRVGGAVNDFEAIKLLKISET</sequence>
<evidence type="ECO:0000313" key="3">
    <source>
        <dbReference type="EMBL" id="MBS9475540.1"/>
    </source>
</evidence>
<dbReference type="EMBL" id="JAHCQH010000004">
    <property type="protein sequence ID" value="MBS9475540.1"/>
    <property type="molecule type" value="Genomic_DNA"/>
</dbReference>
<accession>A0ABS5R1J8</accession>
<keyword evidence="4" id="KW-1185">Reference proteome</keyword>
<gene>
    <name evidence="3" type="ORF">KIP89_00255</name>
</gene>
<dbReference type="SUPFAM" id="SSF56563">
    <property type="entry name" value="Major capsid protein gp5"/>
    <property type="match status" value="1"/>
</dbReference>
<dbReference type="NCBIfam" id="TIGR01554">
    <property type="entry name" value="major_cap_HK97"/>
    <property type="match status" value="1"/>
</dbReference>
<dbReference type="Pfam" id="PF05065">
    <property type="entry name" value="Phage_capsid"/>
    <property type="match status" value="1"/>
</dbReference>
<name>A0ABS5R1J8_9HYPH</name>
<dbReference type="RefSeq" id="WP_213753417.1">
    <property type="nucleotide sequence ID" value="NZ_JAHCQH010000004.1"/>
</dbReference>
<protein>
    <submittedName>
        <fullName evidence="3">Phage major capsid protein</fullName>
    </submittedName>
</protein>
<reference evidence="3" key="1">
    <citation type="submission" date="2021-05" db="EMBL/GenBank/DDBJ databases">
        <authorList>
            <person name="Sun Q."/>
            <person name="Inoue M."/>
        </authorList>
    </citation>
    <scope>NUCLEOTIDE SEQUENCE</scope>
    <source>
        <strain evidence="3">VKM B-3255</strain>
    </source>
</reference>
<evidence type="ECO:0000313" key="4">
    <source>
        <dbReference type="Proteomes" id="UP001166585"/>
    </source>
</evidence>
<dbReference type="Proteomes" id="UP001166585">
    <property type="component" value="Unassembled WGS sequence"/>
</dbReference>
<dbReference type="Gene3D" id="3.30.2320.10">
    <property type="entry name" value="hypothetical protein PF0899 domain"/>
    <property type="match status" value="1"/>
</dbReference>